<dbReference type="InterPro" id="IPR033923">
    <property type="entry name" value="PAK_BD"/>
</dbReference>
<feature type="compositionally biased region" description="Low complexity" evidence="13">
    <location>
        <begin position="161"/>
        <end position="175"/>
    </location>
</feature>
<comment type="subcellular location">
    <subcellularLocation>
        <location evidence="1">Cytoplasm</location>
    </subcellularLocation>
</comment>
<feature type="compositionally biased region" description="Low complexity" evidence="13">
    <location>
        <begin position="784"/>
        <end position="802"/>
    </location>
</feature>
<sequence length="1200" mass="124171">MTMPASLRFRRKRASVLSALYSPPTPTPSPITFYPLPLDSPSLALHSVFSWTDSDAHTNVDVDFHSILPLGTAKTLRSIASRVSLRLSPATASPRTPSHRSLRSPSFLVPESPRSIRSIRSRLSVQRLRPSVSLPMLSGTGTAPRSAKRPRTGAEPVTSLPSKQSTSSRPGSSSGPAGGLGAGWGSGNGATGYAQQNSGGSSFAQQQQPRAYGDAMPSTAPLNYRPVRTAPQPPLASLSTSSGPLGGSGNYLDEADHRDMYDSPVEGSGSGSGSHHGHRTSFGAGGGATRPSYSTSATSGRPPIFPSGPSSSAAAGSSFQPSRPAPPLPHAAGSYSSSTSHTPTTSPGRYHSPLPSMTGNGNGSGDSLSQHDDGVYGYGGYGSGPARRQASNNSGAKLGSQPSLRDLSDALPPSSSVTGASSSSADAFGSTSSYGHHGARVATPNSSASSLVSTGGNGSNSNNQHAHSYSVAPQSYNLLTDPATAAAAGLSVGANHENGHADPATFAGYTPASGPYAGGGGGASNGPPQTPGPTSGYAGDSAQRWSGDKESQSSTPSTASSAAAAAAAAAASGGGGNGGSGYASGTVKEGKRSKGFGSFFADVFSTTGGGGRKAQISTPYDPVHLTHVGFNSSTGEFTGLPKEWQQLLQNAGVSREEQAAHPQAVAEIVAFYQDATKGLTAPPGAEQDDVWNKFRQAQTGTAPSPAPAPAPQQGPPRAGMQSFEQPRQAPLPPPPGSGPYRQAPAPPGATSPAMAPRPGVSHQASTGGLDRSRDLRYDSRDRIPSGSPAQSQSSSPASHQQPYGVQRSQSARVSPIPSPNAPPSPTRPKVGGGAHPGLDRAQSHRVAPAPPQRAAPAKPLALLPAASSGAGASAKTALVKKPSQSGGGDAAGLQQPRRREPKNRKDPNIIERLQAICSDADPTKLYRNLVKIGQGASGGVYTAYQVGTNLSVAIKQMNLEQQPKQDLIINEILVMKESRHPNIVNFIDSFLVRGDLWVCMEYMEGGSLTDVVTANIMSEGQIAAVSREVLQGLKHLHEHGVIHRDIKSDNVLLSMNGDIKLTDFGFCAQIKGDNNAKRTTMVGTPYWMAPEVVTRKEYGSKVDIWSLGIMAIEMIEGEPPYLNEQPLRALYLIATNGSPTINNPEQLSVVFRDFLAVALEVDTEKRPAAAELLRHAFLAKAQPLTTLTPLIKAAREAKRS</sequence>
<accession>A0A2S5B9D4</accession>
<keyword evidence="5" id="KW-0723">Serine/threonine-protein kinase</keyword>
<dbReference type="Gene3D" id="3.90.810.10">
    <property type="entry name" value="CRIB domain"/>
    <property type="match status" value="1"/>
</dbReference>
<evidence type="ECO:0000256" key="13">
    <source>
        <dbReference type="SAM" id="MobiDB-lite"/>
    </source>
</evidence>
<dbReference type="GO" id="GO:0030447">
    <property type="term" value="P:filamentous growth"/>
    <property type="evidence" value="ECO:0007669"/>
    <property type="project" value="UniProtKB-ARBA"/>
</dbReference>
<dbReference type="FunFam" id="3.30.200.20:FF:000385">
    <property type="entry name" value="Non-specific serine/threonine protein kinase"/>
    <property type="match status" value="1"/>
</dbReference>
<organism evidence="16 17">
    <name type="scientific">Rhodotorula taiwanensis</name>
    <dbReference type="NCBI Taxonomy" id="741276"/>
    <lineage>
        <taxon>Eukaryota</taxon>
        <taxon>Fungi</taxon>
        <taxon>Dikarya</taxon>
        <taxon>Basidiomycota</taxon>
        <taxon>Pucciniomycotina</taxon>
        <taxon>Microbotryomycetes</taxon>
        <taxon>Sporidiobolales</taxon>
        <taxon>Sporidiobolaceae</taxon>
        <taxon>Rhodotorula</taxon>
    </lineage>
</organism>
<feature type="compositionally biased region" description="Low complexity" evidence="13">
    <location>
        <begin position="449"/>
        <end position="463"/>
    </location>
</feature>
<dbReference type="SMART" id="SM00220">
    <property type="entry name" value="S_TKc"/>
    <property type="match status" value="1"/>
</dbReference>
<dbReference type="InterPro" id="IPR011009">
    <property type="entry name" value="Kinase-like_dom_sf"/>
</dbReference>
<feature type="region of interest" description="Disordered" evidence="13">
    <location>
        <begin position="873"/>
        <end position="908"/>
    </location>
</feature>
<dbReference type="Proteomes" id="UP000237144">
    <property type="component" value="Unassembled WGS sequence"/>
</dbReference>
<evidence type="ECO:0000256" key="5">
    <source>
        <dbReference type="ARBA" id="ARBA00022527"/>
    </source>
</evidence>
<dbReference type="FunFam" id="1.10.510.10:FF:000011">
    <property type="entry name" value="Non-specific serine/threonine protein kinase"/>
    <property type="match status" value="1"/>
</dbReference>
<comment type="catalytic activity">
    <reaction evidence="11">
        <text>L-seryl-[protein] + ATP = O-phospho-L-seryl-[protein] + ADP + H(+)</text>
        <dbReference type="Rhea" id="RHEA:17989"/>
        <dbReference type="Rhea" id="RHEA-COMP:9863"/>
        <dbReference type="Rhea" id="RHEA-COMP:11604"/>
        <dbReference type="ChEBI" id="CHEBI:15378"/>
        <dbReference type="ChEBI" id="CHEBI:29999"/>
        <dbReference type="ChEBI" id="CHEBI:30616"/>
        <dbReference type="ChEBI" id="CHEBI:83421"/>
        <dbReference type="ChEBI" id="CHEBI:456216"/>
        <dbReference type="EC" id="2.7.11.1"/>
    </reaction>
</comment>
<feature type="compositionally biased region" description="Gly residues" evidence="13">
    <location>
        <begin position="176"/>
        <end position="190"/>
    </location>
</feature>
<dbReference type="Gene3D" id="3.30.200.20">
    <property type="entry name" value="Phosphorylase Kinase, domain 1"/>
    <property type="match status" value="1"/>
</dbReference>
<evidence type="ECO:0000256" key="6">
    <source>
        <dbReference type="ARBA" id="ARBA00022679"/>
    </source>
</evidence>
<dbReference type="CDD" id="cd06614">
    <property type="entry name" value="STKc_PAK"/>
    <property type="match status" value="1"/>
</dbReference>
<dbReference type="Pfam" id="PF00786">
    <property type="entry name" value="PBD"/>
    <property type="match status" value="1"/>
</dbReference>
<dbReference type="PROSITE" id="PS50108">
    <property type="entry name" value="CRIB"/>
    <property type="match status" value="1"/>
</dbReference>
<dbReference type="SUPFAM" id="SSF56112">
    <property type="entry name" value="Protein kinase-like (PK-like)"/>
    <property type="match status" value="1"/>
</dbReference>
<dbReference type="InterPro" id="IPR017441">
    <property type="entry name" value="Protein_kinase_ATP_BS"/>
</dbReference>
<evidence type="ECO:0000259" key="14">
    <source>
        <dbReference type="PROSITE" id="PS50011"/>
    </source>
</evidence>
<dbReference type="GO" id="GO:0106310">
    <property type="term" value="F:protein serine kinase activity"/>
    <property type="evidence" value="ECO:0007669"/>
    <property type="project" value="RHEA"/>
</dbReference>
<evidence type="ECO:0000256" key="3">
    <source>
        <dbReference type="ARBA" id="ARBA00012513"/>
    </source>
</evidence>
<feature type="region of interest" description="Disordered" evidence="13">
    <location>
        <begin position="493"/>
        <end position="560"/>
    </location>
</feature>
<dbReference type="GO" id="GO:0005524">
    <property type="term" value="F:ATP binding"/>
    <property type="evidence" value="ECO:0007669"/>
    <property type="project" value="UniProtKB-UniRule"/>
</dbReference>
<feature type="compositionally biased region" description="Basic and acidic residues" evidence="13">
    <location>
        <begin position="770"/>
        <end position="783"/>
    </location>
</feature>
<feature type="compositionally biased region" description="Low complexity" evidence="13">
    <location>
        <begin position="334"/>
        <end position="346"/>
    </location>
</feature>
<name>A0A2S5B9D4_9BASI</name>
<feature type="region of interest" description="Disordered" evidence="13">
    <location>
        <begin position="695"/>
        <end position="855"/>
    </location>
</feature>
<feature type="compositionally biased region" description="Low complexity" evidence="13">
    <location>
        <begin position="414"/>
        <end position="433"/>
    </location>
</feature>
<feature type="compositionally biased region" description="Pro residues" evidence="13">
    <location>
        <begin position="704"/>
        <end position="714"/>
    </location>
</feature>
<keyword evidence="8" id="KW-0418">Kinase</keyword>
<feature type="domain" description="Protein kinase" evidence="14">
    <location>
        <begin position="926"/>
        <end position="1178"/>
    </location>
</feature>
<dbReference type="PANTHER" id="PTHR45832:SF22">
    <property type="entry name" value="SERINE_THREONINE-PROTEIN KINASE SAMKA-RELATED"/>
    <property type="match status" value="1"/>
</dbReference>
<evidence type="ECO:0000256" key="2">
    <source>
        <dbReference type="ARBA" id="ARBA00008874"/>
    </source>
</evidence>
<feature type="region of interest" description="Disordered" evidence="13">
    <location>
        <begin position="87"/>
        <end position="113"/>
    </location>
</feature>
<dbReference type="PANTHER" id="PTHR45832">
    <property type="entry name" value="SERINE/THREONINE-PROTEIN KINASE SAMKA-RELATED-RELATED"/>
    <property type="match status" value="1"/>
</dbReference>
<feature type="region of interest" description="Disordered" evidence="13">
    <location>
        <begin position="130"/>
        <end position="469"/>
    </location>
</feature>
<feature type="domain" description="CRIB" evidence="15">
    <location>
        <begin position="616"/>
        <end position="629"/>
    </location>
</feature>
<dbReference type="OrthoDB" id="248923at2759"/>
<comment type="caution">
    <text evidence="16">The sequence shown here is derived from an EMBL/GenBank/DDBJ whole genome shotgun (WGS) entry which is preliminary data.</text>
</comment>
<dbReference type="EC" id="2.7.11.1" evidence="3"/>
<feature type="compositionally biased region" description="Polar residues" evidence="13">
    <location>
        <begin position="389"/>
        <end position="403"/>
    </location>
</feature>
<dbReference type="STRING" id="741276.A0A2S5B9D4"/>
<evidence type="ECO:0000259" key="15">
    <source>
        <dbReference type="PROSITE" id="PS50108"/>
    </source>
</evidence>
<comment type="similarity">
    <text evidence="2">Belongs to the protein kinase superfamily. STE Ser/Thr protein kinase family. STE20 subfamily.</text>
</comment>
<dbReference type="SMART" id="SM00285">
    <property type="entry name" value="PBD"/>
    <property type="match status" value="1"/>
</dbReference>
<evidence type="ECO:0000256" key="11">
    <source>
        <dbReference type="ARBA" id="ARBA00048679"/>
    </source>
</evidence>
<dbReference type="InterPro" id="IPR051931">
    <property type="entry name" value="PAK3-like"/>
</dbReference>
<feature type="compositionally biased region" description="Polar residues" evidence="13">
    <location>
        <begin position="193"/>
        <end position="209"/>
    </location>
</feature>
<feature type="binding site" evidence="12">
    <location>
        <position position="955"/>
    </location>
    <ligand>
        <name>ATP</name>
        <dbReference type="ChEBI" id="CHEBI:30616"/>
    </ligand>
</feature>
<dbReference type="CDD" id="cd01093">
    <property type="entry name" value="CRIB_PAK_like"/>
    <property type="match status" value="1"/>
</dbReference>
<keyword evidence="9 12" id="KW-0067">ATP-binding</keyword>
<dbReference type="PROSITE" id="PS50011">
    <property type="entry name" value="PROTEIN_KINASE_DOM"/>
    <property type="match status" value="1"/>
</dbReference>
<keyword evidence="17" id="KW-1185">Reference proteome</keyword>
<dbReference type="EMBL" id="PJQD01000038">
    <property type="protein sequence ID" value="POY73382.1"/>
    <property type="molecule type" value="Genomic_DNA"/>
</dbReference>
<dbReference type="InterPro" id="IPR008271">
    <property type="entry name" value="Ser/Thr_kinase_AS"/>
</dbReference>
<evidence type="ECO:0000256" key="7">
    <source>
        <dbReference type="ARBA" id="ARBA00022741"/>
    </source>
</evidence>
<dbReference type="Gene3D" id="1.10.510.10">
    <property type="entry name" value="Transferase(Phosphotransferase) domain 1"/>
    <property type="match status" value="1"/>
</dbReference>
<dbReference type="GO" id="GO:0005737">
    <property type="term" value="C:cytoplasm"/>
    <property type="evidence" value="ECO:0007669"/>
    <property type="project" value="UniProtKB-SubCell"/>
</dbReference>
<reference evidence="16 17" key="1">
    <citation type="journal article" date="2018" name="Front. Microbiol.">
        <title>Prospects for Fungal Bioremediation of Acidic Radioactive Waste Sites: Characterization and Genome Sequence of Rhodotorula taiwanensis MD1149.</title>
        <authorList>
            <person name="Tkavc R."/>
            <person name="Matrosova V.Y."/>
            <person name="Grichenko O.E."/>
            <person name="Gostincar C."/>
            <person name="Volpe R.P."/>
            <person name="Klimenkova P."/>
            <person name="Gaidamakova E.K."/>
            <person name="Zhou C.E."/>
            <person name="Stewart B.J."/>
            <person name="Lyman M.G."/>
            <person name="Malfatti S.A."/>
            <person name="Rubinfeld B."/>
            <person name="Courtot M."/>
            <person name="Singh J."/>
            <person name="Dalgard C.L."/>
            <person name="Hamilton T."/>
            <person name="Frey K.G."/>
            <person name="Gunde-Cimerman N."/>
            <person name="Dugan L."/>
            <person name="Daly M.J."/>
        </authorList>
    </citation>
    <scope>NUCLEOTIDE SEQUENCE [LARGE SCALE GENOMIC DNA]</scope>
    <source>
        <strain evidence="16 17">MD1149</strain>
    </source>
</reference>
<evidence type="ECO:0000256" key="10">
    <source>
        <dbReference type="ARBA" id="ARBA00047899"/>
    </source>
</evidence>
<evidence type="ECO:0000256" key="12">
    <source>
        <dbReference type="PROSITE-ProRule" id="PRU10141"/>
    </source>
</evidence>
<keyword evidence="4" id="KW-0963">Cytoplasm</keyword>
<evidence type="ECO:0000313" key="17">
    <source>
        <dbReference type="Proteomes" id="UP000237144"/>
    </source>
</evidence>
<feature type="compositionally biased region" description="Pro residues" evidence="13">
    <location>
        <begin position="816"/>
        <end position="826"/>
    </location>
</feature>
<keyword evidence="7 12" id="KW-0547">Nucleotide-binding</keyword>
<evidence type="ECO:0000256" key="4">
    <source>
        <dbReference type="ARBA" id="ARBA00022490"/>
    </source>
</evidence>
<evidence type="ECO:0000256" key="9">
    <source>
        <dbReference type="ARBA" id="ARBA00022840"/>
    </source>
</evidence>
<dbReference type="GO" id="GO:0004674">
    <property type="term" value="F:protein serine/threonine kinase activity"/>
    <property type="evidence" value="ECO:0007669"/>
    <property type="project" value="UniProtKB-KW"/>
</dbReference>
<dbReference type="PROSITE" id="PS00107">
    <property type="entry name" value="PROTEIN_KINASE_ATP"/>
    <property type="match status" value="1"/>
</dbReference>
<keyword evidence="6" id="KW-0808">Transferase</keyword>
<evidence type="ECO:0000256" key="1">
    <source>
        <dbReference type="ARBA" id="ARBA00004496"/>
    </source>
</evidence>
<dbReference type="InterPro" id="IPR000095">
    <property type="entry name" value="CRIB_dom"/>
</dbReference>
<feature type="compositionally biased region" description="Low complexity" evidence="13">
    <location>
        <begin position="299"/>
        <end position="322"/>
    </location>
</feature>
<comment type="catalytic activity">
    <reaction evidence="10">
        <text>L-threonyl-[protein] + ATP = O-phospho-L-threonyl-[protein] + ADP + H(+)</text>
        <dbReference type="Rhea" id="RHEA:46608"/>
        <dbReference type="Rhea" id="RHEA-COMP:11060"/>
        <dbReference type="Rhea" id="RHEA-COMP:11605"/>
        <dbReference type="ChEBI" id="CHEBI:15378"/>
        <dbReference type="ChEBI" id="CHEBI:30013"/>
        <dbReference type="ChEBI" id="CHEBI:30616"/>
        <dbReference type="ChEBI" id="CHEBI:61977"/>
        <dbReference type="ChEBI" id="CHEBI:456216"/>
        <dbReference type="EC" id="2.7.11.1"/>
    </reaction>
</comment>
<gene>
    <name evidence="16" type="ORF">BMF94_3719</name>
</gene>
<dbReference type="InterPro" id="IPR000719">
    <property type="entry name" value="Prot_kinase_dom"/>
</dbReference>
<dbReference type="AlphaFoldDB" id="A0A2S5B9D4"/>
<dbReference type="InterPro" id="IPR036936">
    <property type="entry name" value="CRIB_dom_sf"/>
</dbReference>
<dbReference type="PROSITE" id="PS00108">
    <property type="entry name" value="PROTEIN_KINASE_ST"/>
    <property type="match status" value="1"/>
</dbReference>
<dbReference type="Pfam" id="PF00069">
    <property type="entry name" value="Pkinase"/>
    <property type="match status" value="1"/>
</dbReference>
<protein>
    <recommendedName>
        <fullName evidence="3">non-specific serine/threonine protein kinase</fullName>
        <ecNumber evidence="3">2.7.11.1</ecNumber>
    </recommendedName>
</protein>
<evidence type="ECO:0000313" key="16">
    <source>
        <dbReference type="EMBL" id="POY73382.1"/>
    </source>
</evidence>
<evidence type="ECO:0000256" key="8">
    <source>
        <dbReference type="ARBA" id="ARBA00022777"/>
    </source>
</evidence>
<proteinExistence type="inferred from homology"/>